<dbReference type="GO" id="GO:0005743">
    <property type="term" value="C:mitochondrial inner membrane"/>
    <property type="evidence" value="ECO:0007669"/>
    <property type="project" value="UniProtKB-SubCell"/>
</dbReference>
<keyword evidence="10" id="KW-0496">Mitochondrion</keyword>
<feature type="repeat" description="Solcar" evidence="14">
    <location>
        <begin position="151"/>
        <end position="240"/>
    </location>
</feature>
<sequence>MPDDKPSFKRTHEKPLYPHANSYDLNPQSYYHYPTVRELLTDYRLWNATAAYGFAKTVTQPIYRLQLIKQTHAILDEFKAPTRNPNLANVNRYRGHVDTLRKIVLEQGFSQLWRGNMASIIRFPISYGSSTYLTDRLNYWRGRRPNERYGKGYKQDGAHHLLAAAAVLLFSNPIEVVHTVLTADMAHKGRRRFRGTFDTFRYLVLSVGGKSLYSGYLLGVIQLTIYNWQFWKWYPRFLLNIRPGQTPTFWERLWTASAVSSVILTATYPIDTVRRRLMIHPLVNQPQPYTNASAFLKICLLEGGTALMRGWIINIPRSVSISFLMIWWDKFLQRRNIVTPFPIE</sequence>
<dbReference type="InParanoid" id="A0A2P6NAE2"/>
<comment type="subunit">
    <text evidence="3 16">Monomer.</text>
</comment>
<evidence type="ECO:0000256" key="7">
    <source>
        <dbReference type="ARBA" id="ARBA00022737"/>
    </source>
</evidence>
<evidence type="ECO:0000256" key="2">
    <source>
        <dbReference type="ARBA" id="ARBA00006375"/>
    </source>
</evidence>
<comment type="caution">
    <text evidence="16">Lacks conserved residue(s) required for the propagation of feature annotation.</text>
</comment>
<dbReference type="GO" id="GO:0140021">
    <property type="term" value="P:mitochondrial ADP transmembrane transport"/>
    <property type="evidence" value="ECO:0007669"/>
    <property type="project" value="InterPro"/>
</dbReference>
<feature type="transmembrane region" description="Helical" evidence="16">
    <location>
        <begin position="202"/>
        <end position="229"/>
    </location>
</feature>
<evidence type="ECO:0000256" key="1">
    <source>
        <dbReference type="ARBA" id="ARBA00004448"/>
    </source>
</evidence>
<dbReference type="Gene3D" id="1.50.40.10">
    <property type="entry name" value="Mitochondrial carrier domain"/>
    <property type="match status" value="1"/>
</dbReference>
<dbReference type="SUPFAM" id="SSF103506">
    <property type="entry name" value="Mitochondrial carrier"/>
    <property type="match status" value="1"/>
</dbReference>
<dbReference type="EMBL" id="MDYQ01000135">
    <property type="protein sequence ID" value="PRP80917.1"/>
    <property type="molecule type" value="Genomic_DNA"/>
</dbReference>
<keyword evidence="8" id="KW-0999">Mitochondrion inner membrane</keyword>
<evidence type="ECO:0000256" key="5">
    <source>
        <dbReference type="ARBA" id="ARBA00022449"/>
    </source>
</evidence>
<proteinExistence type="inferred from homology"/>
<organism evidence="17 18">
    <name type="scientific">Planoprotostelium fungivorum</name>
    <dbReference type="NCBI Taxonomy" id="1890364"/>
    <lineage>
        <taxon>Eukaryota</taxon>
        <taxon>Amoebozoa</taxon>
        <taxon>Evosea</taxon>
        <taxon>Variosea</taxon>
        <taxon>Cavosteliida</taxon>
        <taxon>Cavosteliaceae</taxon>
        <taxon>Planoprotostelium</taxon>
    </lineage>
</organism>
<comment type="function">
    <text evidence="16">Catalyzes the exchange of ADP and ATP across the membrane.</text>
</comment>
<comment type="catalytic activity">
    <reaction evidence="12">
        <text>ADP(in) + ATP(out) = ADP(out) + ATP(in)</text>
        <dbReference type="Rhea" id="RHEA:34999"/>
        <dbReference type="ChEBI" id="CHEBI:30616"/>
        <dbReference type="ChEBI" id="CHEBI:456216"/>
    </reaction>
    <physiologicalReaction direction="left-to-right" evidence="12">
        <dbReference type="Rhea" id="RHEA:35000"/>
    </physiologicalReaction>
</comment>
<dbReference type="STRING" id="1890364.A0A2P6NAE2"/>
<evidence type="ECO:0000256" key="8">
    <source>
        <dbReference type="ARBA" id="ARBA00022792"/>
    </source>
</evidence>
<evidence type="ECO:0000256" key="9">
    <source>
        <dbReference type="ARBA" id="ARBA00022989"/>
    </source>
</evidence>
<feature type="repeat" description="Solcar" evidence="14">
    <location>
        <begin position="247"/>
        <end position="335"/>
    </location>
</feature>
<keyword evidence="4 15" id="KW-0813">Transport</keyword>
<feature type="transmembrane region" description="Helical" evidence="16">
    <location>
        <begin position="161"/>
        <end position="181"/>
    </location>
</feature>
<evidence type="ECO:0000256" key="10">
    <source>
        <dbReference type="ARBA" id="ARBA00023128"/>
    </source>
</evidence>
<dbReference type="InterPro" id="IPR002113">
    <property type="entry name" value="ADT_euk_type"/>
</dbReference>
<evidence type="ECO:0000256" key="15">
    <source>
        <dbReference type="RuleBase" id="RU000488"/>
    </source>
</evidence>
<dbReference type="PANTHER" id="PTHR45635:SF14">
    <property type="entry name" value="ADP_ATP TRANSLOCASE"/>
    <property type="match status" value="1"/>
</dbReference>
<dbReference type="GO" id="GO:0005471">
    <property type="term" value="F:ATP:ADP antiporter activity"/>
    <property type="evidence" value="ECO:0007669"/>
    <property type="project" value="UniProtKB-UniRule"/>
</dbReference>
<keyword evidence="5" id="KW-0050">Antiport</keyword>
<dbReference type="InterPro" id="IPR002067">
    <property type="entry name" value="MCP"/>
</dbReference>
<reference evidence="17 18" key="1">
    <citation type="journal article" date="2018" name="Genome Biol. Evol.">
        <title>Multiple Roots of Fruiting Body Formation in Amoebozoa.</title>
        <authorList>
            <person name="Hillmann F."/>
            <person name="Forbes G."/>
            <person name="Novohradska S."/>
            <person name="Ferling I."/>
            <person name="Riege K."/>
            <person name="Groth M."/>
            <person name="Westermann M."/>
            <person name="Marz M."/>
            <person name="Spaller T."/>
            <person name="Winckler T."/>
            <person name="Schaap P."/>
            <person name="Glockner G."/>
        </authorList>
    </citation>
    <scope>NUCLEOTIDE SEQUENCE [LARGE SCALE GENOMIC DNA]</scope>
    <source>
        <strain evidence="17 18">Jena</strain>
    </source>
</reference>
<dbReference type="InterPro" id="IPR023395">
    <property type="entry name" value="MCP_dom_sf"/>
</dbReference>
<dbReference type="InterPro" id="IPR018108">
    <property type="entry name" value="MCP_transmembrane"/>
</dbReference>
<evidence type="ECO:0000313" key="18">
    <source>
        <dbReference type="Proteomes" id="UP000241769"/>
    </source>
</evidence>
<keyword evidence="9 16" id="KW-1133">Transmembrane helix</keyword>
<dbReference type="AlphaFoldDB" id="A0A2P6NAE2"/>
<evidence type="ECO:0000256" key="11">
    <source>
        <dbReference type="ARBA" id="ARBA00023136"/>
    </source>
</evidence>
<dbReference type="GO" id="GO:1990544">
    <property type="term" value="P:mitochondrial ATP transmembrane transport"/>
    <property type="evidence" value="ECO:0007669"/>
    <property type="project" value="InterPro"/>
</dbReference>
<keyword evidence="7" id="KW-0677">Repeat</keyword>
<comment type="function">
    <text evidence="13">ADP:ATP antiporter that mediates import of ADP into the mitochondrial matrix for ATP synthesis, and export of ATP out to fuel the cell. Cycles between the cytoplasmic-open state (c-state) and the matrix-open state (m-state): operates by the alternating access mechanism with a single substrate-binding site intermittently exposed to either the cytosolic (c-state) or matrix (m-state) side of the inner mitochondrial membrane.</text>
</comment>
<keyword evidence="18" id="KW-1185">Reference proteome</keyword>
<evidence type="ECO:0000256" key="16">
    <source>
        <dbReference type="RuleBase" id="RU368008"/>
    </source>
</evidence>
<evidence type="ECO:0000256" key="3">
    <source>
        <dbReference type="ARBA" id="ARBA00011245"/>
    </source>
</evidence>
<name>A0A2P6NAE2_9EUKA</name>
<keyword evidence="6 14" id="KW-0812">Transmembrane</keyword>
<comment type="subcellular location">
    <subcellularLocation>
        <location evidence="16">Membrane</location>
        <topology evidence="16">Multi-pass membrane protein</topology>
    </subcellularLocation>
    <subcellularLocation>
        <location evidence="1">Mitochondrion inner membrane</location>
        <topology evidence="1">Multi-pass membrane protein</topology>
    </subcellularLocation>
</comment>
<dbReference type="PROSITE" id="PS50920">
    <property type="entry name" value="SOLCAR"/>
    <property type="match status" value="3"/>
</dbReference>
<evidence type="ECO:0000256" key="13">
    <source>
        <dbReference type="ARBA" id="ARBA00045250"/>
    </source>
</evidence>
<evidence type="ECO:0000256" key="12">
    <source>
        <dbReference type="ARBA" id="ARBA00024143"/>
    </source>
</evidence>
<accession>A0A2P6NAE2</accession>
<evidence type="ECO:0000313" key="17">
    <source>
        <dbReference type="EMBL" id="PRP80917.1"/>
    </source>
</evidence>
<dbReference type="Proteomes" id="UP000241769">
    <property type="component" value="Unassembled WGS sequence"/>
</dbReference>
<evidence type="ECO:0000256" key="6">
    <source>
        <dbReference type="ARBA" id="ARBA00022692"/>
    </source>
</evidence>
<dbReference type="PANTHER" id="PTHR45635">
    <property type="entry name" value="ADP,ATP CARRIER PROTEIN 1-RELATED-RELATED"/>
    <property type="match status" value="1"/>
</dbReference>
<dbReference type="Pfam" id="PF00153">
    <property type="entry name" value="Mito_carr"/>
    <property type="match status" value="3"/>
</dbReference>
<feature type="repeat" description="Solcar" evidence="14">
    <location>
        <begin position="39"/>
        <end position="140"/>
    </location>
</feature>
<gene>
    <name evidence="17" type="ORF">PROFUN_11358</name>
</gene>
<protein>
    <recommendedName>
        <fullName evidence="16">ADP/ATP translocase</fullName>
    </recommendedName>
    <alternativeName>
        <fullName evidence="16">ADP,ATP carrier protein</fullName>
    </alternativeName>
</protein>
<dbReference type="PRINTS" id="PR00926">
    <property type="entry name" value="MITOCARRIER"/>
</dbReference>
<feature type="transmembrane region" description="Helical" evidence="16">
    <location>
        <begin position="249"/>
        <end position="270"/>
    </location>
</feature>
<dbReference type="OrthoDB" id="270584at2759"/>
<evidence type="ECO:0000256" key="14">
    <source>
        <dbReference type="PROSITE-ProRule" id="PRU00282"/>
    </source>
</evidence>
<comment type="similarity">
    <text evidence="2 15">Belongs to the mitochondrial carrier (TC 2.A.29) family.</text>
</comment>
<comment type="caution">
    <text evidence="17">The sequence shown here is derived from an EMBL/GenBank/DDBJ whole genome shotgun (WGS) entry which is preliminary data.</text>
</comment>
<keyword evidence="11 14" id="KW-0472">Membrane</keyword>
<evidence type="ECO:0000256" key="4">
    <source>
        <dbReference type="ARBA" id="ARBA00022448"/>
    </source>
</evidence>